<evidence type="ECO:0000313" key="1">
    <source>
        <dbReference type="EMBL" id="KAJ2768278.1"/>
    </source>
</evidence>
<dbReference type="Proteomes" id="UP001140234">
    <property type="component" value="Unassembled WGS sequence"/>
</dbReference>
<name>A0ACC1JVP8_9FUNG</name>
<keyword evidence="2" id="KW-1185">Reference proteome</keyword>
<proteinExistence type="predicted"/>
<organism evidence="1 2">
    <name type="scientific">Coemansia nantahalensis</name>
    <dbReference type="NCBI Taxonomy" id="2789366"/>
    <lineage>
        <taxon>Eukaryota</taxon>
        <taxon>Fungi</taxon>
        <taxon>Fungi incertae sedis</taxon>
        <taxon>Zoopagomycota</taxon>
        <taxon>Kickxellomycotina</taxon>
        <taxon>Kickxellomycetes</taxon>
        <taxon>Kickxellales</taxon>
        <taxon>Kickxellaceae</taxon>
        <taxon>Coemansia</taxon>
    </lineage>
</organism>
<evidence type="ECO:0000313" key="2">
    <source>
        <dbReference type="Proteomes" id="UP001140234"/>
    </source>
</evidence>
<feature type="non-terminal residue" evidence="1">
    <location>
        <position position="1"/>
    </location>
</feature>
<protein>
    <submittedName>
        <fullName evidence="1">Sensitivity to high expression protein she9</fullName>
    </submittedName>
</protein>
<gene>
    <name evidence="1" type="primary">SHE9</name>
    <name evidence="1" type="ORF">IWQ57_003607</name>
</gene>
<sequence length="386" mass="42424">ANGSGELGDKGREKSENSGVIGRLAHRFWMPRHAAPDPKAAAEAEKDSVARATAEKWKDSSVYRLLGAWRRVTTSVRAIPKDQDWVSWAGAVLNEVTGYQQIAQLKAQVEASGSAFKEARQQLGEIKARHAQMTRDRLSNQREINSLLQRKHLWSEDDVARFTDLYRAEHQAEAAEQRSAAELKEAESLVDRRYDGLVNAIRQRYHEEQIWSDKIRRASTYGTWTVLCMNVVALLLAQVIFEPRKRRKIVEGVDGKIAEAAGGQQAALESASSALDGRLARQEEIAAQMAQHLYGMSLTLDALAAQSEAAPRAPGPTQPEAIRPELLLGGDQGYSDTELDMYYAQLGQREPAKPTYTRAEVGRTAAGAAAAAGLVVGVLVHWLSSS</sequence>
<dbReference type="EMBL" id="JANBUJ010001214">
    <property type="protein sequence ID" value="KAJ2768278.1"/>
    <property type="molecule type" value="Genomic_DNA"/>
</dbReference>
<accession>A0ACC1JVP8</accession>
<reference evidence="1" key="1">
    <citation type="submission" date="2022-07" db="EMBL/GenBank/DDBJ databases">
        <title>Phylogenomic reconstructions and comparative analyses of Kickxellomycotina fungi.</title>
        <authorList>
            <person name="Reynolds N.K."/>
            <person name="Stajich J.E."/>
            <person name="Barry K."/>
            <person name="Grigoriev I.V."/>
            <person name="Crous P."/>
            <person name="Smith M.E."/>
        </authorList>
    </citation>
    <scope>NUCLEOTIDE SEQUENCE</scope>
    <source>
        <strain evidence="1">CBS 109366</strain>
    </source>
</reference>
<comment type="caution">
    <text evidence="1">The sequence shown here is derived from an EMBL/GenBank/DDBJ whole genome shotgun (WGS) entry which is preliminary data.</text>
</comment>